<dbReference type="GO" id="GO:0004129">
    <property type="term" value="F:cytochrome-c oxidase activity"/>
    <property type="evidence" value="ECO:0007669"/>
    <property type="project" value="UniProtKB-EC"/>
</dbReference>
<keyword evidence="23" id="KW-1185">Reference proteome</keyword>
<evidence type="ECO:0000256" key="15">
    <source>
        <dbReference type="PROSITE-ProRule" id="PRU00433"/>
    </source>
</evidence>
<comment type="similarity">
    <text evidence="2 16">Belongs to the cytochrome c oxidase subunit 2 family.</text>
</comment>
<feature type="domain" description="Cytochrome oxidase subunit II transmembrane region profile" evidence="20">
    <location>
        <begin position="18"/>
        <end position="115"/>
    </location>
</feature>
<evidence type="ECO:0000256" key="8">
    <source>
        <dbReference type="ARBA" id="ARBA00022982"/>
    </source>
</evidence>
<evidence type="ECO:0000313" key="23">
    <source>
        <dbReference type="Proteomes" id="UP000198935"/>
    </source>
</evidence>
<evidence type="ECO:0000259" key="20">
    <source>
        <dbReference type="PROSITE" id="PS50999"/>
    </source>
</evidence>
<dbReference type="PANTHER" id="PTHR22888:SF10">
    <property type="entry name" value="CYTOCHROME C OXIDASE SUBUNIT 2"/>
    <property type="match status" value="1"/>
</dbReference>
<keyword evidence="4 16" id="KW-0679">Respiratory chain</keyword>
<evidence type="ECO:0000313" key="22">
    <source>
        <dbReference type="EMBL" id="SDY77384.1"/>
    </source>
</evidence>
<evidence type="ECO:0000256" key="3">
    <source>
        <dbReference type="ARBA" id="ARBA00022448"/>
    </source>
</evidence>
<evidence type="ECO:0000256" key="1">
    <source>
        <dbReference type="ARBA" id="ARBA00004141"/>
    </source>
</evidence>
<evidence type="ECO:0000259" key="21">
    <source>
        <dbReference type="PROSITE" id="PS51007"/>
    </source>
</evidence>
<evidence type="ECO:0000256" key="17">
    <source>
        <dbReference type="RuleBase" id="RU004024"/>
    </source>
</evidence>
<keyword evidence="11 17" id="KW-0186">Copper</keyword>
<evidence type="ECO:0000256" key="18">
    <source>
        <dbReference type="SAM" id="Phobius"/>
    </source>
</evidence>
<evidence type="ECO:0000256" key="10">
    <source>
        <dbReference type="ARBA" id="ARBA00023004"/>
    </source>
</evidence>
<evidence type="ECO:0000256" key="6">
    <source>
        <dbReference type="ARBA" id="ARBA00022723"/>
    </source>
</evidence>
<proteinExistence type="inferred from homology"/>
<keyword evidence="5 16" id="KW-0812">Transmembrane</keyword>
<keyword evidence="12 18" id="KW-0472">Membrane</keyword>
<dbReference type="GO" id="GO:0016491">
    <property type="term" value="F:oxidoreductase activity"/>
    <property type="evidence" value="ECO:0007669"/>
    <property type="project" value="InterPro"/>
</dbReference>
<keyword evidence="9 18" id="KW-1133">Transmembrane helix</keyword>
<dbReference type="Pfam" id="PF00116">
    <property type="entry name" value="COX2"/>
    <property type="match status" value="1"/>
</dbReference>
<evidence type="ECO:0000256" key="12">
    <source>
        <dbReference type="ARBA" id="ARBA00023136"/>
    </source>
</evidence>
<feature type="domain" description="Cytochrome c" evidence="21">
    <location>
        <begin position="244"/>
        <end position="331"/>
    </location>
</feature>
<dbReference type="PROSITE" id="PS50857">
    <property type="entry name" value="COX2_CUA"/>
    <property type="match status" value="1"/>
</dbReference>
<evidence type="ECO:0000256" key="13">
    <source>
        <dbReference type="ARBA" id="ARBA00024688"/>
    </source>
</evidence>
<dbReference type="EMBL" id="FNPI01000003">
    <property type="protein sequence ID" value="SDY77384.1"/>
    <property type="molecule type" value="Genomic_DNA"/>
</dbReference>
<keyword evidence="10 15" id="KW-0408">Iron</keyword>
<evidence type="ECO:0000259" key="19">
    <source>
        <dbReference type="PROSITE" id="PS50857"/>
    </source>
</evidence>
<name>A0A1H3MLV1_9BACI</name>
<keyword evidence="7" id="KW-1278">Translocase</keyword>
<accession>A0A1H3MLV1</accession>
<dbReference type="PROSITE" id="PS51007">
    <property type="entry name" value="CYTC"/>
    <property type="match status" value="1"/>
</dbReference>
<dbReference type="GO" id="GO:0005507">
    <property type="term" value="F:copper ion binding"/>
    <property type="evidence" value="ECO:0007669"/>
    <property type="project" value="InterPro"/>
</dbReference>
<dbReference type="Pfam" id="PF00034">
    <property type="entry name" value="Cytochrom_C"/>
    <property type="match status" value="1"/>
</dbReference>
<dbReference type="InterPro" id="IPR008972">
    <property type="entry name" value="Cupredoxin"/>
</dbReference>
<dbReference type="GO" id="GO:0042773">
    <property type="term" value="P:ATP synthesis coupled electron transport"/>
    <property type="evidence" value="ECO:0007669"/>
    <property type="project" value="TreeGrafter"/>
</dbReference>
<dbReference type="EC" id="7.1.1.9" evidence="17"/>
<dbReference type="InterPro" id="IPR034236">
    <property type="entry name" value="CuRO_CcO_Caa3_II"/>
</dbReference>
<organism evidence="22 23">
    <name type="scientific">Evansella caseinilytica</name>
    <dbReference type="NCBI Taxonomy" id="1503961"/>
    <lineage>
        <taxon>Bacteria</taxon>
        <taxon>Bacillati</taxon>
        <taxon>Bacillota</taxon>
        <taxon>Bacilli</taxon>
        <taxon>Bacillales</taxon>
        <taxon>Bacillaceae</taxon>
        <taxon>Evansella</taxon>
    </lineage>
</organism>
<dbReference type="InterPro" id="IPR009056">
    <property type="entry name" value="Cyt_c-like_dom"/>
</dbReference>
<feature type="transmembrane region" description="Helical" evidence="18">
    <location>
        <begin position="87"/>
        <end position="106"/>
    </location>
</feature>
<dbReference type="STRING" id="1503961.SAMN05421736_103267"/>
<comment type="subcellular location">
    <subcellularLocation>
        <location evidence="16">Cell membrane</location>
        <topology evidence="16">Multi-pass membrane protein</topology>
    </subcellularLocation>
    <subcellularLocation>
        <location evidence="1">Membrane</location>
        <topology evidence="1">Multi-pass membrane protein</topology>
    </subcellularLocation>
</comment>
<dbReference type="Proteomes" id="UP000198935">
    <property type="component" value="Unassembled WGS sequence"/>
</dbReference>
<dbReference type="PROSITE" id="PS51257">
    <property type="entry name" value="PROKAR_LIPOPROTEIN"/>
    <property type="match status" value="1"/>
</dbReference>
<evidence type="ECO:0000256" key="16">
    <source>
        <dbReference type="RuleBase" id="RU000456"/>
    </source>
</evidence>
<dbReference type="PANTHER" id="PTHR22888">
    <property type="entry name" value="CYTOCHROME C OXIDASE, SUBUNIT II"/>
    <property type="match status" value="1"/>
</dbReference>
<keyword evidence="8 16" id="KW-0249">Electron transport</keyword>
<dbReference type="InterPro" id="IPR036257">
    <property type="entry name" value="Cyt_c_oxidase_su2_TM_sf"/>
</dbReference>
<evidence type="ECO:0000256" key="2">
    <source>
        <dbReference type="ARBA" id="ARBA00007866"/>
    </source>
</evidence>
<dbReference type="Gene3D" id="2.60.40.420">
    <property type="entry name" value="Cupredoxins - blue copper proteins"/>
    <property type="match status" value="1"/>
</dbReference>
<dbReference type="OrthoDB" id="9781261at2"/>
<dbReference type="Gene3D" id="1.10.287.90">
    <property type="match status" value="1"/>
</dbReference>
<dbReference type="InterPro" id="IPR001505">
    <property type="entry name" value="Copper_CuA"/>
</dbReference>
<evidence type="ECO:0000256" key="11">
    <source>
        <dbReference type="ARBA" id="ARBA00023008"/>
    </source>
</evidence>
<dbReference type="InterPro" id="IPR045187">
    <property type="entry name" value="CcO_II"/>
</dbReference>
<dbReference type="SUPFAM" id="SSF49503">
    <property type="entry name" value="Cupredoxins"/>
    <property type="match status" value="1"/>
</dbReference>
<dbReference type="InterPro" id="IPR011759">
    <property type="entry name" value="Cyt_c_oxidase_su2_TM_dom"/>
</dbReference>
<evidence type="ECO:0000256" key="9">
    <source>
        <dbReference type="ARBA" id="ARBA00022989"/>
    </source>
</evidence>
<dbReference type="NCBIfam" id="TIGR02866">
    <property type="entry name" value="CoxB"/>
    <property type="match status" value="1"/>
</dbReference>
<dbReference type="PROSITE" id="PS00078">
    <property type="entry name" value="COX2"/>
    <property type="match status" value="1"/>
</dbReference>
<dbReference type="Pfam" id="PF02790">
    <property type="entry name" value="COX2_TM"/>
    <property type="match status" value="1"/>
</dbReference>
<keyword evidence="6 15" id="KW-0479">Metal-binding</keyword>
<dbReference type="InterPro" id="IPR014222">
    <property type="entry name" value="Cyt_c_oxidase_su2"/>
</dbReference>
<keyword evidence="15" id="KW-0349">Heme</keyword>
<dbReference type="SUPFAM" id="SSF81464">
    <property type="entry name" value="Cytochrome c oxidase subunit II-like, transmembrane region"/>
    <property type="match status" value="1"/>
</dbReference>
<dbReference type="AlphaFoldDB" id="A0A1H3MLV1"/>
<gene>
    <name evidence="22" type="ORF">SAMN05421736_103267</name>
</gene>
<dbReference type="GO" id="GO:0020037">
    <property type="term" value="F:heme binding"/>
    <property type="evidence" value="ECO:0007669"/>
    <property type="project" value="InterPro"/>
</dbReference>
<evidence type="ECO:0000256" key="4">
    <source>
        <dbReference type="ARBA" id="ARBA00022660"/>
    </source>
</evidence>
<reference evidence="23" key="1">
    <citation type="submission" date="2016-10" db="EMBL/GenBank/DDBJ databases">
        <authorList>
            <person name="Varghese N."/>
            <person name="Submissions S."/>
        </authorList>
    </citation>
    <scope>NUCLEOTIDE SEQUENCE [LARGE SCALE GENOMIC DNA]</scope>
    <source>
        <strain evidence="23">SP</strain>
    </source>
</reference>
<feature type="domain" description="Cytochrome oxidase subunit II copper A binding" evidence="19">
    <location>
        <begin position="118"/>
        <end position="230"/>
    </location>
</feature>
<comment type="function">
    <text evidence="13 17">Subunits I and II form the functional core of the enzyme complex. Electrons originating in cytochrome c are transferred via heme a and Cu(A) to the binuclear center formed by heme a3 and Cu(B).</text>
</comment>
<dbReference type="InterPro" id="IPR002429">
    <property type="entry name" value="CcO_II-like_C"/>
</dbReference>
<dbReference type="CDD" id="cd04213">
    <property type="entry name" value="CuRO_CcO_Caa3_II"/>
    <property type="match status" value="1"/>
</dbReference>
<evidence type="ECO:0000256" key="7">
    <source>
        <dbReference type="ARBA" id="ARBA00022967"/>
    </source>
</evidence>
<feature type="transmembrane region" description="Helical" evidence="18">
    <location>
        <begin position="45"/>
        <end position="66"/>
    </location>
</feature>
<sequence length="335" mass="37880">MKYLWRLLPLSFFLLLAGCGQQNLSALDPQGPVAEMQFSLIRLSLYIMIFVIVVVFAIYVFVLIRFRERPGDTHIPKQVHGNKVLEVVWTAIPIFLLLILAVPNVMETFTLADTEPTEDSITVNVTAHAFWWEFEYPDYDIVAGQDMYIPTNTRVIINLESSDVIHSFWVPALAGKQDNVPGNVNDMWIEAPKEGVYLGKCTELCGPSHWLMDFKVIAVETDVFETWAANMAVPAEEKEQSESEVLVEGRTLYEQSCLQCHSISGQGGFGPDLTNFGERTVVAGYLKYEDENIKDWIRDPQSLKPGNGMPAFPDFTEDELDALTEYLKSLKVLEE</sequence>
<dbReference type="GO" id="GO:0005886">
    <property type="term" value="C:plasma membrane"/>
    <property type="evidence" value="ECO:0007669"/>
    <property type="project" value="UniProtKB-SubCell"/>
</dbReference>
<comment type="cofactor">
    <cofactor evidence="17">
        <name>Cu cation</name>
        <dbReference type="ChEBI" id="CHEBI:23378"/>
    </cofactor>
    <text evidence="17">Binds a copper A center.</text>
</comment>
<evidence type="ECO:0000256" key="5">
    <source>
        <dbReference type="ARBA" id="ARBA00022692"/>
    </source>
</evidence>
<comment type="catalytic activity">
    <reaction evidence="14 17">
        <text>4 Fe(II)-[cytochrome c] + O2 + 8 H(+)(in) = 4 Fe(III)-[cytochrome c] + 2 H2O + 4 H(+)(out)</text>
        <dbReference type="Rhea" id="RHEA:11436"/>
        <dbReference type="Rhea" id="RHEA-COMP:10350"/>
        <dbReference type="Rhea" id="RHEA-COMP:14399"/>
        <dbReference type="ChEBI" id="CHEBI:15377"/>
        <dbReference type="ChEBI" id="CHEBI:15378"/>
        <dbReference type="ChEBI" id="CHEBI:15379"/>
        <dbReference type="ChEBI" id="CHEBI:29033"/>
        <dbReference type="ChEBI" id="CHEBI:29034"/>
        <dbReference type="EC" id="7.1.1.9"/>
    </reaction>
</comment>
<protein>
    <recommendedName>
        <fullName evidence="17">Cytochrome c oxidase subunit 2</fullName>
        <ecNumber evidence="17">7.1.1.9</ecNumber>
    </recommendedName>
</protein>
<dbReference type="PROSITE" id="PS50999">
    <property type="entry name" value="COX2_TM"/>
    <property type="match status" value="1"/>
</dbReference>
<keyword evidence="3 16" id="KW-0813">Transport</keyword>
<evidence type="ECO:0000256" key="14">
    <source>
        <dbReference type="ARBA" id="ARBA00047816"/>
    </source>
</evidence>